<evidence type="ECO:0000313" key="1">
    <source>
        <dbReference type="EMBL" id="KAJ1162716.1"/>
    </source>
</evidence>
<organism evidence="1 2">
    <name type="scientific">Pleurodeles waltl</name>
    <name type="common">Iberian ribbed newt</name>
    <dbReference type="NCBI Taxonomy" id="8319"/>
    <lineage>
        <taxon>Eukaryota</taxon>
        <taxon>Metazoa</taxon>
        <taxon>Chordata</taxon>
        <taxon>Craniata</taxon>
        <taxon>Vertebrata</taxon>
        <taxon>Euteleostomi</taxon>
        <taxon>Amphibia</taxon>
        <taxon>Batrachia</taxon>
        <taxon>Caudata</taxon>
        <taxon>Salamandroidea</taxon>
        <taxon>Salamandridae</taxon>
        <taxon>Pleurodelinae</taxon>
        <taxon>Pleurodeles</taxon>
    </lineage>
</organism>
<comment type="caution">
    <text evidence="1">The sequence shown here is derived from an EMBL/GenBank/DDBJ whole genome shotgun (WGS) entry which is preliminary data.</text>
</comment>
<protein>
    <submittedName>
        <fullName evidence="1">Uncharacterized protein</fullName>
    </submittedName>
</protein>
<accession>A0AAV7SFD9</accession>
<dbReference type="EMBL" id="JANPWB010000008">
    <property type="protein sequence ID" value="KAJ1162716.1"/>
    <property type="molecule type" value="Genomic_DNA"/>
</dbReference>
<name>A0AAV7SFD9_PLEWA</name>
<dbReference type="Proteomes" id="UP001066276">
    <property type="component" value="Chromosome 4_2"/>
</dbReference>
<proteinExistence type="predicted"/>
<reference evidence="1" key="1">
    <citation type="journal article" date="2022" name="bioRxiv">
        <title>Sequencing and chromosome-scale assembly of the giantPleurodeles waltlgenome.</title>
        <authorList>
            <person name="Brown T."/>
            <person name="Elewa A."/>
            <person name="Iarovenko S."/>
            <person name="Subramanian E."/>
            <person name="Araus A.J."/>
            <person name="Petzold A."/>
            <person name="Susuki M."/>
            <person name="Suzuki K.-i.T."/>
            <person name="Hayashi T."/>
            <person name="Toyoda A."/>
            <person name="Oliveira C."/>
            <person name="Osipova E."/>
            <person name="Leigh N.D."/>
            <person name="Simon A."/>
            <person name="Yun M.H."/>
        </authorList>
    </citation>
    <scope>NUCLEOTIDE SEQUENCE</scope>
    <source>
        <strain evidence="1">20211129_DDA</strain>
        <tissue evidence="1">Liver</tissue>
    </source>
</reference>
<evidence type="ECO:0000313" key="2">
    <source>
        <dbReference type="Proteomes" id="UP001066276"/>
    </source>
</evidence>
<dbReference type="AlphaFoldDB" id="A0AAV7SFD9"/>
<keyword evidence="2" id="KW-1185">Reference proteome</keyword>
<sequence>MEDRTIWAQENLKKPRRDEWANELCSLLSLISKQGAGKQERADQIRVLGFRAIPPEDSLIEARKVLLAKHWALLDLKTAN</sequence>
<gene>
    <name evidence="1" type="ORF">NDU88_003183</name>
</gene>